<feature type="non-terminal residue" evidence="1">
    <location>
        <position position="165"/>
    </location>
</feature>
<name>A0A0F9A890_9ZZZZ</name>
<evidence type="ECO:0000313" key="1">
    <source>
        <dbReference type="EMBL" id="KKL05749.1"/>
    </source>
</evidence>
<sequence length="165" mass="18647">MATNVARMIHVDHLYFEGNVRSPECEAIPAMVESYRRNGFKVNHPLVVSEKQSKEVGVITYLVLCGNRRGIGLQWLRDNDKAAYALALPTCKVPAIVHKGLTEEEETLLRIDHSIDEDRVQLDEWSVYLAVKQLAQVGIDTQEQIAEKLGLFYTKGKKKGQPNRS</sequence>
<proteinExistence type="predicted"/>
<reference evidence="1" key="1">
    <citation type="journal article" date="2015" name="Nature">
        <title>Complex archaea that bridge the gap between prokaryotes and eukaryotes.</title>
        <authorList>
            <person name="Spang A."/>
            <person name="Saw J.H."/>
            <person name="Jorgensen S.L."/>
            <person name="Zaremba-Niedzwiedzka K."/>
            <person name="Martijn J."/>
            <person name="Lind A.E."/>
            <person name="van Eijk R."/>
            <person name="Schleper C."/>
            <person name="Guy L."/>
            <person name="Ettema T.J."/>
        </authorList>
    </citation>
    <scope>NUCLEOTIDE SEQUENCE</scope>
</reference>
<protein>
    <recommendedName>
        <fullName evidence="2">ParB/Sulfiredoxin domain-containing protein</fullName>
    </recommendedName>
</protein>
<accession>A0A0F9A890</accession>
<dbReference type="EMBL" id="LAZR01043988">
    <property type="protein sequence ID" value="KKL05749.1"/>
    <property type="molecule type" value="Genomic_DNA"/>
</dbReference>
<evidence type="ECO:0008006" key="2">
    <source>
        <dbReference type="Google" id="ProtNLM"/>
    </source>
</evidence>
<dbReference type="AlphaFoldDB" id="A0A0F9A890"/>
<organism evidence="1">
    <name type="scientific">marine sediment metagenome</name>
    <dbReference type="NCBI Taxonomy" id="412755"/>
    <lineage>
        <taxon>unclassified sequences</taxon>
        <taxon>metagenomes</taxon>
        <taxon>ecological metagenomes</taxon>
    </lineage>
</organism>
<gene>
    <name evidence="1" type="ORF">LCGC14_2602940</name>
</gene>
<comment type="caution">
    <text evidence="1">The sequence shown here is derived from an EMBL/GenBank/DDBJ whole genome shotgun (WGS) entry which is preliminary data.</text>
</comment>